<sequence length="182" mass="20755">MRGQGEDPLARTASAVRRARSSAEVARILEAAHLDVFQATKMMRYLKYVSDNTARAQAHRWMKENVKGLDLIYYSSLISIEGKSKGWHRAFKWYAEMTEMGIPANTITYNSLISACEKGGEWERAFEVFADMQKSGVEADTITYRLLLRNLNGMQETGLEVSKDLLDIVAELQRYFEENDLS</sequence>
<name>A0AAE0BPI2_9CHLO</name>
<dbReference type="NCBIfam" id="TIGR00756">
    <property type="entry name" value="PPR"/>
    <property type="match status" value="1"/>
</dbReference>
<evidence type="ECO:0000256" key="2">
    <source>
        <dbReference type="PROSITE-ProRule" id="PRU00708"/>
    </source>
</evidence>
<proteinExistence type="predicted"/>
<protein>
    <recommendedName>
        <fullName evidence="5">Pentatricopeptide repeat-containing protein</fullName>
    </recommendedName>
</protein>
<dbReference type="PROSITE" id="PS51375">
    <property type="entry name" value="PPR"/>
    <property type="match status" value="2"/>
</dbReference>
<comment type="caution">
    <text evidence="3">The sequence shown here is derived from an EMBL/GenBank/DDBJ whole genome shotgun (WGS) entry which is preliminary data.</text>
</comment>
<keyword evidence="1" id="KW-0677">Repeat</keyword>
<evidence type="ECO:0008006" key="5">
    <source>
        <dbReference type="Google" id="ProtNLM"/>
    </source>
</evidence>
<reference evidence="3 4" key="1">
    <citation type="journal article" date="2015" name="Genome Biol. Evol.">
        <title>Comparative Genomics of a Bacterivorous Green Alga Reveals Evolutionary Causalities and Consequences of Phago-Mixotrophic Mode of Nutrition.</title>
        <authorList>
            <person name="Burns J.A."/>
            <person name="Paasch A."/>
            <person name="Narechania A."/>
            <person name="Kim E."/>
        </authorList>
    </citation>
    <scope>NUCLEOTIDE SEQUENCE [LARGE SCALE GENOMIC DNA]</scope>
    <source>
        <strain evidence="3 4">PLY_AMNH</strain>
    </source>
</reference>
<dbReference type="Gene3D" id="1.25.40.10">
    <property type="entry name" value="Tetratricopeptide repeat domain"/>
    <property type="match status" value="1"/>
</dbReference>
<dbReference type="AlphaFoldDB" id="A0AAE0BPI2"/>
<dbReference type="Pfam" id="PF13041">
    <property type="entry name" value="PPR_2"/>
    <property type="match status" value="1"/>
</dbReference>
<evidence type="ECO:0000313" key="3">
    <source>
        <dbReference type="EMBL" id="KAK3240361.1"/>
    </source>
</evidence>
<dbReference type="Proteomes" id="UP001190700">
    <property type="component" value="Unassembled WGS sequence"/>
</dbReference>
<dbReference type="InterPro" id="IPR002885">
    <property type="entry name" value="PPR_rpt"/>
</dbReference>
<accession>A0AAE0BPI2</accession>
<dbReference type="EMBL" id="LGRX02033668">
    <property type="protein sequence ID" value="KAK3240361.1"/>
    <property type="molecule type" value="Genomic_DNA"/>
</dbReference>
<gene>
    <name evidence="3" type="ORF">CYMTET_49794</name>
</gene>
<evidence type="ECO:0000256" key="1">
    <source>
        <dbReference type="ARBA" id="ARBA00022737"/>
    </source>
</evidence>
<dbReference type="Pfam" id="PF01535">
    <property type="entry name" value="PPR"/>
    <property type="match status" value="1"/>
</dbReference>
<dbReference type="PANTHER" id="PTHR47936:SF1">
    <property type="entry name" value="PENTATRICOPEPTIDE REPEAT-CONTAINING PROTEIN GUN1, CHLOROPLASTIC"/>
    <property type="match status" value="1"/>
</dbReference>
<keyword evidence="4" id="KW-1185">Reference proteome</keyword>
<dbReference type="InterPro" id="IPR011990">
    <property type="entry name" value="TPR-like_helical_dom_sf"/>
</dbReference>
<dbReference type="PANTHER" id="PTHR47936">
    <property type="entry name" value="PPR_LONG DOMAIN-CONTAINING PROTEIN"/>
    <property type="match status" value="1"/>
</dbReference>
<feature type="repeat" description="PPR" evidence="2">
    <location>
        <begin position="105"/>
        <end position="139"/>
    </location>
</feature>
<evidence type="ECO:0000313" key="4">
    <source>
        <dbReference type="Proteomes" id="UP001190700"/>
    </source>
</evidence>
<feature type="repeat" description="PPR" evidence="2">
    <location>
        <begin position="70"/>
        <end position="104"/>
    </location>
</feature>
<organism evidence="3 4">
    <name type="scientific">Cymbomonas tetramitiformis</name>
    <dbReference type="NCBI Taxonomy" id="36881"/>
    <lineage>
        <taxon>Eukaryota</taxon>
        <taxon>Viridiplantae</taxon>
        <taxon>Chlorophyta</taxon>
        <taxon>Pyramimonadophyceae</taxon>
        <taxon>Pyramimonadales</taxon>
        <taxon>Pyramimonadaceae</taxon>
        <taxon>Cymbomonas</taxon>
    </lineage>
</organism>